<dbReference type="GO" id="GO:0045454">
    <property type="term" value="P:cell redox homeostasis"/>
    <property type="evidence" value="ECO:0007669"/>
    <property type="project" value="TreeGrafter"/>
</dbReference>
<reference evidence="9 10" key="1">
    <citation type="journal article" date="2019" name="Nat. Ecol. Evol.">
        <title>Megaphylogeny resolves global patterns of mushroom evolution.</title>
        <authorList>
            <person name="Varga T."/>
            <person name="Krizsan K."/>
            <person name="Foldi C."/>
            <person name="Dima B."/>
            <person name="Sanchez-Garcia M."/>
            <person name="Sanchez-Ramirez S."/>
            <person name="Szollosi G.J."/>
            <person name="Szarkandi J.G."/>
            <person name="Papp V."/>
            <person name="Albert L."/>
            <person name="Andreopoulos W."/>
            <person name="Angelini C."/>
            <person name="Antonin V."/>
            <person name="Barry K.W."/>
            <person name="Bougher N.L."/>
            <person name="Buchanan P."/>
            <person name="Buyck B."/>
            <person name="Bense V."/>
            <person name="Catcheside P."/>
            <person name="Chovatia M."/>
            <person name="Cooper J."/>
            <person name="Damon W."/>
            <person name="Desjardin D."/>
            <person name="Finy P."/>
            <person name="Geml J."/>
            <person name="Haridas S."/>
            <person name="Hughes K."/>
            <person name="Justo A."/>
            <person name="Karasinski D."/>
            <person name="Kautmanova I."/>
            <person name="Kiss B."/>
            <person name="Kocsube S."/>
            <person name="Kotiranta H."/>
            <person name="LaButti K.M."/>
            <person name="Lechner B.E."/>
            <person name="Liimatainen K."/>
            <person name="Lipzen A."/>
            <person name="Lukacs Z."/>
            <person name="Mihaltcheva S."/>
            <person name="Morgado L.N."/>
            <person name="Niskanen T."/>
            <person name="Noordeloos M.E."/>
            <person name="Ohm R.A."/>
            <person name="Ortiz-Santana B."/>
            <person name="Ovrebo C."/>
            <person name="Racz N."/>
            <person name="Riley R."/>
            <person name="Savchenko A."/>
            <person name="Shiryaev A."/>
            <person name="Soop K."/>
            <person name="Spirin V."/>
            <person name="Szebenyi C."/>
            <person name="Tomsovsky M."/>
            <person name="Tulloss R.E."/>
            <person name="Uehling J."/>
            <person name="Grigoriev I.V."/>
            <person name="Vagvolgyi C."/>
            <person name="Papp T."/>
            <person name="Martin F.M."/>
            <person name="Miettinen O."/>
            <person name="Hibbett D.S."/>
            <person name="Nagy L.G."/>
        </authorList>
    </citation>
    <scope>NUCLEOTIDE SEQUENCE [LARGE SCALE GENOMIC DNA]</scope>
    <source>
        <strain evidence="9 10">CBS 962.96</strain>
    </source>
</reference>
<comment type="function">
    <text evidence="7">Thiol-specific peroxidase that catalyzes the reduction of hydrogen peroxide and organic hydroperoxides to water and alcohols, respectively. Plays a role in cell protection against oxidative stress by detoxifying peroxides.</text>
</comment>
<dbReference type="OrthoDB" id="1882547at2759"/>
<evidence type="ECO:0000256" key="6">
    <source>
        <dbReference type="PIRSR" id="PIRSR637944-1"/>
    </source>
</evidence>
<evidence type="ECO:0000259" key="8">
    <source>
        <dbReference type="Pfam" id="PF08534"/>
    </source>
</evidence>
<keyword evidence="10" id="KW-1185">Reference proteome</keyword>
<dbReference type="GO" id="GO:0042744">
    <property type="term" value="P:hydrogen peroxide catabolic process"/>
    <property type="evidence" value="ECO:0007669"/>
    <property type="project" value="TreeGrafter"/>
</dbReference>
<evidence type="ECO:0000256" key="5">
    <source>
        <dbReference type="ARBA" id="ARBA00023284"/>
    </source>
</evidence>
<dbReference type="InterPro" id="IPR037944">
    <property type="entry name" value="PRX5-like"/>
</dbReference>
<keyword evidence="2 7" id="KW-0575">Peroxidase</keyword>
<dbReference type="InterPro" id="IPR036249">
    <property type="entry name" value="Thioredoxin-like_sf"/>
</dbReference>
<dbReference type="GO" id="GO:0008379">
    <property type="term" value="F:thioredoxin peroxidase activity"/>
    <property type="evidence" value="ECO:0007669"/>
    <property type="project" value="InterPro"/>
</dbReference>
<name>A0A4S8M9I1_DENBC</name>
<sequence length="144" mass="15490">VKEDAPDKTIPLPMTGKNIIVGVPGAFSGTCSNSHVPGYLQNYEKFKAKGINEIFVVAVNDVFVMKAWKEKLAPTGTPVRFIADDKGSLVSSLGLLFDASNFFGAPRAKRFVLYTEGDKVQMVAVEEVPGEVKVTGAETILAQL</sequence>
<organism evidence="9 10">
    <name type="scientific">Dendrothele bispora (strain CBS 962.96)</name>
    <dbReference type="NCBI Taxonomy" id="1314807"/>
    <lineage>
        <taxon>Eukaryota</taxon>
        <taxon>Fungi</taxon>
        <taxon>Dikarya</taxon>
        <taxon>Basidiomycota</taxon>
        <taxon>Agaricomycotina</taxon>
        <taxon>Agaricomycetes</taxon>
        <taxon>Agaricomycetidae</taxon>
        <taxon>Agaricales</taxon>
        <taxon>Agaricales incertae sedis</taxon>
        <taxon>Dendrothele</taxon>
    </lineage>
</organism>
<accession>A0A4S8M9I1</accession>
<keyword evidence="4 7" id="KW-0560">Oxidoreductase</keyword>
<comment type="similarity">
    <text evidence="1 7">Belongs to the peroxiredoxin family. Prx5 subfamily.</text>
</comment>
<dbReference type="GO" id="GO:0005829">
    <property type="term" value="C:cytosol"/>
    <property type="evidence" value="ECO:0007669"/>
    <property type="project" value="TreeGrafter"/>
</dbReference>
<dbReference type="Pfam" id="PF08534">
    <property type="entry name" value="Redoxin"/>
    <property type="match status" value="1"/>
</dbReference>
<feature type="non-terminal residue" evidence="9">
    <location>
        <position position="144"/>
    </location>
</feature>
<evidence type="ECO:0000256" key="3">
    <source>
        <dbReference type="ARBA" id="ARBA00022862"/>
    </source>
</evidence>
<keyword evidence="3 7" id="KW-0049">Antioxidant</keyword>
<dbReference type="Gene3D" id="3.40.30.10">
    <property type="entry name" value="Glutaredoxin"/>
    <property type="match status" value="1"/>
</dbReference>
<dbReference type="InterPro" id="IPR013740">
    <property type="entry name" value="Redoxin"/>
</dbReference>
<evidence type="ECO:0000256" key="7">
    <source>
        <dbReference type="RuleBase" id="RU366011"/>
    </source>
</evidence>
<proteinExistence type="inferred from homology"/>
<gene>
    <name evidence="9" type="ORF">K435DRAFT_576274</name>
</gene>
<dbReference type="Proteomes" id="UP000297245">
    <property type="component" value="Unassembled WGS sequence"/>
</dbReference>
<dbReference type="EMBL" id="ML179134">
    <property type="protein sequence ID" value="THU98543.1"/>
    <property type="molecule type" value="Genomic_DNA"/>
</dbReference>
<dbReference type="GO" id="GO:0005739">
    <property type="term" value="C:mitochondrion"/>
    <property type="evidence" value="ECO:0007669"/>
    <property type="project" value="TreeGrafter"/>
</dbReference>
<evidence type="ECO:0000256" key="2">
    <source>
        <dbReference type="ARBA" id="ARBA00022559"/>
    </source>
</evidence>
<dbReference type="GO" id="GO:0005777">
    <property type="term" value="C:peroxisome"/>
    <property type="evidence" value="ECO:0007669"/>
    <property type="project" value="TreeGrafter"/>
</dbReference>
<protein>
    <submittedName>
        <fullName evidence="9">Redoxin</fullName>
    </submittedName>
</protein>
<dbReference type="PANTHER" id="PTHR10430:SF39">
    <property type="entry name" value="PEROXISOMAL MEMBRANE ASSOCIATED PROTEIN 20"/>
    <property type="match status" value="1"/>
</dbReference>
<dbReference type="CDD" id="cd03013">
    <property type="entry name" value="PRX5_like"/>
    <property type="match status" value="1"/>
</dbReference>
<feature type="domain" description="Redoxin" evidence="8">
    <location>
        <begin position="16"/>
        <end position="141"/>
    </location>
</feature>
<dbReference type="AlphaFoldDB" id="A0A4S8M9I1"/>
<feature type="non-terminal residue" evidence="9">
    <location>
        <position position="1"/>
    </location>
</feature>
<dbReference type="SUPFAM" id="SSF52833">
    <property type="entry name" value="Thioredoxin-like"/>
    <property type="match status" value="1"/>
</dbReference>
<dbReference type="GO" id="GO:0034599">
    <property type="term" value="P:cellular response to oxidative stress"/>
    <property type="evidence" value="ECO:0007669"/>
    <property type="project" value="InterPro"/>
</dbReference>
<feature type="active site" description="Cysteine sulfenic acid (-SOH) intermediate" evidence="6">
    <location>
        <position position="31"/>
    </location>
</feature>
<evidence type="ECO:0000256" key="4">
    <source>
        <dbReference type="ARBA" id="ARBA00023002"/>
    </source>
</evidence>
<keyword evidence="5 7" id="KW-0676">Redox-active center</keyword>
<evidence type="ECO:0000313" key="9">
    <source>
        <dbReference type="EMBL" id="THU98543.1"/>
    </source>
</evidence>
<evidence type="ECO:0000256" key="1">
    <source>
        <dbReference type="ARBA" id="ARBA00010505"/>
    </source>
</evidence>
<dbReference type="PANTHER" id="PTHR10430">
    <property type="entry name" value="PEROXIREDOXIN"/>
    <property type="match status" value="1"/>
</dbReference>
<evidence type="ECO:0000313" key="10">
    <source>
        <dbReference type="Proteomes" id="UP000297245"/>
    </source>
</evidence>